<dbReference type="Gene3D" id="1.20.1250.20">
    <property type="entry name" value="MFS general substrate transporter like domains"/>
    <property type="match status" value="1"/>
</dbReference>
<dbReference type="KEGG" id="ntp:CRH09_31710"/>
<feature type="transmembrane region" description="Helical" evidence="1">
    <location>
        <begin position="12"/>
        <end position="31"/>
    </location>
</feature>
<dbReference type="InterPro" id="IPR011701">
    <property type="entry name" value="MFS"/>
</dbReference>
<evidence type="ECO:0000256" key="1">
    <source>
        <dbReference type="SAM" id="Phobius"/>
    </source>
</evidence>
<dbReference type="GeneID" id="88361845"/>
<dbReference type="Proteomes" id="UP000221961">
    <property type="component" value="Chromosome"/>
</dbReference>
<dbReference type="InterPro" id="IPR052524">
    <property type="entry name" value="MFS_Cyanate_Porter"/>
</dbReference>
<feature type="transmembrane region" description="Helical" evidence="1">
    <location>
        <begin position="168"/>
        <end position="186"/>
    </location>
</feature>
<feature type="transmembrane region" description="Helical" evidence="1">
    <location>
        <begin position="332"/>
        <end position="356"/>
    </location>
</feature>
<dbReference type="Pfam" id="PF07690">
    <property type="entry name" value="MFS_1"/>
    <property type="match status" value="1"/>
</dbReference>
<dbReference type="GO" id="GO:0022857">
    <property type="term" value="F:transmembrane transporter activity"/>
    <property type="evidence" value="ECO:0007669"/>
    <property type="project" value="InterPro"/>
</dbReference>
<dbReference type="SUPFAM" id="SSF103473">
    <property type="entry name" value="MFS general substrate transporter"/>
    <property type="match status" value="1"/>
</dbReference>
<gene>
    <name evidence="2" type="ORF">CRH09_31710</name>
</gene>
<feature type="transmembrane region" description="Helical" evidence="1">
    <location>
        <begin position="78"/>
        <end position="95"/>
    </location>
</feature>
<evidence type="ECO:0000313" key="3">
    <source>
        <dbReference type="Proteomes" id="UP000221961"/>
    </source>
</evidence>
<dbReference type="PANTHER" id="PTHR23523">
    <property type="match status" value="1"/>
</dbReference>
<reference evidence="2 3" key="1">
    <citation type="submission" date="2017-10" db="EMBL/GenBank/DDBJ databases">
        <title>Comparative genomics between pathogenic Norcardia.</title>
        <authorList>
            <person name="Zeng L."/>
        </authorList>
    </citation>
    <scope>NUCLEOTIDE SEQUENCE [LARGE SCALE GENOMIC DNA]</scope>
    <source>
        <strain evidence="2 3">NC_YFY_NT001</strain>
    </source>
</reference>
<feature type="transmembrane region" description="Helical" evidence="1">
    <location>
        <begin position="275"/>
        <end position="293"/>
    </location>
</feature>
<feature type="transmembrane region" description="Helical" evidence="1">
    <location>
        <begin position="211"/>
        <end position="237"/>
    </location>
</feature>
<protein>
    <submittedName>
        <fullName evidence="2">MFS transporter</fullName>
    </submittedName>
</protein>
<feature type="transmembrane region" description="Helical" evidence="1">
    <location>
        <begin position="37"/>
        <end position="66"/>
    </location>
</feature>
<proteinExistence type="predicted"/>
<name>A0A291RRW8_9NOCA</name>
<feature type="transmembrane region" description="Helical" evidence="1">
    <location>
        <begin position="299"/>
        <end position="320"/>
    </location>
</feature>
<dbReference type="RefSeq" id="WP_098697072.1">
    <property type="nucleotide sequence ID" value="NZ_CP023778.1"/>
</dbReference>
<feature type="transmembrane region" description="Helical" evidence="1">
    <location>
        <begin position="249"/>
        <end position="268"/>
    </location>
</feature>
<sequence>MSVPAPVRDRVPTLGFVVAIVCVGVTLRSGLTGVGSLLPAIAAGTGLSAAWCGVLTALPLLTFAAVSPLAARAVRVGPGRLLGPALAGVAAGLLLRSVPGVPLLFAGTVILSAAIAFANVLLPALVRAQVPGPRIVTATARYVTAMTAAAATASGIAVPLAAVLPGGWRTSLACWAIPAVLAALIWSRHRRREPPAAAAPVRAPLPWRSALAWRVSLFTGLQMLGFYATIAWLPSILHDQGISARDSGFALFAFQILGLLAANAVPLLRTRATPRTLAISASLLDAAGFLLLACAPKLAAVSVLTIGIGAGICLVLSLSLQSEHAPDAPHAAALAAMSQSIGYLIAAIGPSLLGLLHTLTTTWPPALLLLTIATTLQATTVPRDR</sequence>
<keyword evidence="1" id="KW-1133">Transmembrane helix</keyword>
<evidence type="ECO:0000313" key="2">
    <source>
        <dbReference type="EMBL" id="ATL70077.1"/>
    </source>
</evidence>
<dbReference type="AlphaFoldDB" id="A0A291RRW8"/>
<organism evidence="2 3">
    <name type="scientific">Nocardia terpenica</name>
    <dbReference type="NCBI Taxonomy" id="455432"/>
    <lineage>
        <taxon>Bacteria</taxon>
        <taxon>Bacillati</taxon>
        <taxon>Actinomycetota</taxon>
        <taxon>Actinomycetes</taxon>
        <taxon>Mycobacteriales</taxon>
        <taxon>Nocardiaceae</taxon>
        <taxon>Nocardia</taxon>
    </lineage>
</organism>
<dbReference type="InterPro" id="IPR036259">
    <property type="entry name" value="MFS_trans_sf"/>
</dbReference>
<keyword evidence="1" id="KW-0472">Membrane</keyword>
<dbReference type="EMBL" id="CP023778">
    <property type="protein sequence ID" value="ATL70077.1"/>
    <property type="molecule type" value="Genomic_DNA"/>
</dbReference>
<feature type="transmembrane region" description="Helical" evidence="1">
    <location>
        <begin position="101"/>
        <end position="122"/>
    </location>
</feature>
<dbReference type="PANTHER" id="PTHR23523:SF2">
    <property type="entry name" value="2-NITROIMIDAZOLE TRANSPORTER"/>
    <property type="match status" value="1"/>
</dbReference>
<keyword evidence="1" id="KW-0812">Transmembrane</keyword>
<feature type="transmembrane region" description="Helical" evidence="1">
    <location>
        <begin position="142"/>
        <end position="162"/>
    </location>
</feature>
<accession>A0A291RRW8</accession>